<keyword evidence="2" id="KW-1185">Reference proteome</keyword>
<organism evidence="1 2">
    <name type="scientific">Yersinia thracica</name>
    <dbReference type="NCBI Taxonomy" id="2890319"/>
    <lineage>
        <taxon>Bacteria</taxon>
        <taxon>Pseudomonadati</taxon>
        <taxon>Pseudomonadota</taxon>
        <taxon>Gammaproteobacteria</taxon>
        <taxon>Enterobacterales</taxon>
        <taxon>Yersiniaceae</taxon>
        <taxon>Yersinia</taxon>
    </lineage>
</organism>
<dbReference type="Proteomes" id="UP000041882">
    <property type="component" value="Unassembled WGS sequence"/>
</dbReference>
<protein>
    <submittedName>
        <fullName evidence="1">N-acetylglucosamine-binding protein A</fullName>
    </submittedName>
</protein>
<evidence type="ECO:0000313" key="1">
    <source>
        <dbReference type="EMBL" id="CNI13347.1"/>
    </source>
</evidence>
<gene>
    <name evidence="1" type="ORF">ERS008472_03315</name>
</gene>
<accession>A0A0T9QIC7</accession>
<sequence>MKIIPTTFTSAMGFIIICLNANAIKPPLEVMNVTTKLIKPASSFMMAGYMSPPTFEVNNIKDSYALLEGKAKVKFNISTNEYINYSAHIRKGNILYGETSGYINHSSENITLLTDEVNSGYYELVVEAYNNAQDSSQQIFNIRLE</sequence>
<dbReference type="RefSeq" id="WP_050115795.1">
    <property type="nucleotide sequence ID" value="NZ_CQAW01000018.1"/>
</dbReference>
<proteinExistence type="predicted"/>
<dbReference type="EMBL" id="CQAW01000018">
    <property type="protein sequence ID" value="CNI13347.1"/>
    <property type="molecule type" value="Genomic_DNA"/>
</dbReference>
<dbReference type="AlphaFoldDB" id="A0A0T9QIC7"/>
<dbReference type="Gene3D" id="2.60.40.2550">
    <property type="match status" value="1"/>
</dbReference>
<reference evidence="2" key="1">
    <citation type="submission" date="2015-03" db="EMBL/GenBank/DDBJ databases">
        <authorList>
            <consortium name="Pathogen Informatics"/>
            <person name="Murphy D."/>
        </authorList>
    </citation>
    <scope>NUCLEOTIDE SEQUENCE [LARGE SCALE GENOMIC DNA]</scope>
    <source>
        <strain evidence="2">IP6945</strain>
    </source>
</reference>
<evidence type="ECO:0000313" key="2">
    <source>
        <dbReference type="Proteomes" id="UP000041882"/>
    </source>
</evidence>
<name>A0A0T9QIC7_9GAMM</name>